<evidence type="ECO:0000313" key="2">
    <source>
        <dbReference type="Proteomes" id="UP001597192"/>
    </source>
</evidence>
<name>A0ABW4CL00_9LACO</name>
<reference evidence="2" key="1">
    <citation type="journal article" date="2019" name="Int. J. Syst. Evol. Microbiol.">
        <title>The Global Catalogue of Microorganisms (GCM) 10K type strain sequencing project: providing services to taxonomists for standard genome sequencing and annotation.</title>
        <authorList>
            <consortium name="The Broad Institute Genomics Platform"/>
            <consortium name="The Broad Institute Genome Sequencing Center for Infectious Disease"/>
            <person name="Wu L."/>
            <person name="Ma J."/>
        </authorList>
    </citation>
    <scope>NUCLEOTIDE SEQUENCE [LARGE SCALE GENOMIC DNA]</scope>
    <source>
        <strain evidence="2">CCM 8947</strain>
    </source>
</reference>
<sequence length="51" mass="5232">MTHTYDQAAFAAADLIVVMHGGRIIATGQNTTPAVAAALAELELTHGKLAV</sequence>
<dbReference type="RefSeq" id="WP_379897160.1">
    <property type="nucleotide sequence ID" value="NZ_JBHTOG010000011.1"/>
</dbReference>
<accession>A0ABW4CL00</accession>
<protein>
    <recommendedName>
        <fullName evidence="3">ABC transporter ATP-binding protein</fullName>
    </recommendedName>
</protein>
<keyword evidence="2" id="KW-1185">Reference proteome</keyword>
<proteinExistence type="predicted"/>
<comment type="caution">
    <text evidence="1">The sequence shown here is derived from an EMBL/GenBank/DDBJ whole genome shotgun (WGS) entry which is preliminary data.</text>
</comment>
<evidence type="ECO:0000313" key="1">
    <source>
        <dbReference type="EMBL" id="MFD1431587.1"/>
    </source>
</evidence>
<gene>
    <name evidence="1" type="ORF">ACFQ47_02650</name>
</gene>
<evidence type="ECO:0008006" key="3">
    <source>
        <dbReference type="Google" id="ProtNLM"/>
    </source>
</evidence>
<dbReference type="EMBL" id="JBHTOG010000011">
    <property type="protein sequence ID" value="MFD1431587.1"/>
    <property type="molecule type" value="Genomic_DNA"/>
</dbReference>
<organism evidence="1 2">
    <name type="scientific">Lacticaseibacillus yichunensis</name>
    <dbReference type="NCBI Taxonomy" id="2486015"/>
    <lineage>
        <taxon>Bacteria</taxon>
        <taxon>Bacillati</taxon>
        <taxon>Bacillota</taxon>
        <taxon>Bacilli</taxon>
        <taxon>Lactobacillales</taxon>
        <taxon>Lactobacillaceae</taxon>
        <taxon>Lacticaseibacillus</taxon>
    </lineage>
</organism>
<dbReference type="Proteomes" id="UP001597192">
    <property type="component" value="Unassembled WGS sequence"/>
</dbReference>